<dbReference type="EC" id="3.2.-.-" evidence="2"/>
<dbReference type="GO" id="GO:0016798">
    <property type="term" value="F:hydrolase activity, acting on glycosyl bonds"/>
    <property type="evidence" value="ECO:0007669"/>
    <property type="project" value="UniProtKB-KW"/>
</dbReference>
<gene>
    <name evidence="2" type="ORF">AB3K24_00535</name>
</gene>
<keyword evidence="3" id="KW-1185">Reference proteome</keyword>
<comment type="caution">
    <text evidence="2">The sequence shown here is derived from an EMBL/GenBank/DDBJ whole genome shotgun (WGS) entry which is preliminary data.</text>
</comment>
<dbReference type="Proteomes" id="UP001556617">
    <property type="component" value="Unassembled WGS sequence"/>
</dbReference>
<dbReference type="PANTHER" id="PTHR48094:SF19">
    <property type="entry name" value="DJ-1_PFPI DOMAIN-CONTAINING PROTEIN"/>
    <property type="match status" value="1"/>
</dbReference>
<name>A0ABV3S0B4_9LACO</name>
<evidence type="ECO:0000313" key="3">
    <source>
        <dbReference type="Proteomes" id="UP001556617"/>
    </source>
</evidence>
<dbReference type="CDD" id="cd03140">
    <property type="entry name" value="GATase1_PfpI_3"/>
    <property type="match status" value="1"/>
</dbReference>
<dbReference type="Gene3D" id="3.40.50.880">
    <property type="match status" value="1"/>
</dbReference>
<dbReference type="InterPro" id="IPR029062">
    <property type="entry name" value="Class_I_gatase-like"/>
</dbReference>
<feature type="domain" description="DJ-1/PfpI" evidence="1">
    <location>
        <begin position="2"/>
        <end position="163"/>
    </location>
</feature>
<dbReference type="InterPro" id="IPR002818">
    <property type="entry name" value="DJ-1/PfpI"/>
</dbReference>
<dbReference type="RefSeq" id="WP_367973168.1">
    <property type="nucleotide sequence ID" value="NZ_JBFPEQ010000001.1"/>
</dbReference>
<evidence type="ECO:0000259" key="1">
    <source>
        <dbReference type="Pfam" id="PF01965"/>
    </source>
</evidence>
<dbReference type="EMBL" id="JBFPER010000001">
    <property type="protein sequence ID" value="MEX0379850.1"/>
    <property type="molecule type" value="Genomic_DNA"/>
</dbReference>
<dbReference type="Pfam" id="PF01965">
    <property type="entry name" value="DJ-1_PfpI"/>
    <property type="match status" value="1"/>
</dbReference>
<evidence type="ECO:0000313" key="2">
    <source>
        <dbReference type="EMBL" id="MEX0379850.1"/>
    </source>
</evidence>
<sequence>MKQAVFLMLDDYADWEGAHLSSMLNVESDWDVKTASVKKEVVSIGGLKTLVDYQLEQIPVNSDLLILIGGNSWSLENNSLRQLIAERLANNKPVGAICGAVDYLAKNGLLTHFKHTGNAQYLWQNFDQYQNKNDFIEKQVVRDQNLVTANGTASLEFTQAVLKMICFKNSAQIDKNIDLYKIGFYQYCAKYGNPFN</sequence>
<dbReference type="InterPro" id="IPR050325">
    <property type="entry name" value="Prot/Nucl_acid_deglycase"/>
</dbReference>
<keyword evidence="2" id="KW-0315">Glutamine amidotransferase</keyword>
<accession>A0ABV3S0B4</accession>
<reference evidence="2 3" key="1">
    <citation type="submission" date="2024-07" db="EMBL/GenBank/DDBJ databases">
        <authorList>
            <person name="Yun M."/>
        </authorList>
    </citation>
    <scope>NUCLEOTIDE SEQUENCE [LARGE SCALE GENOMIC DNA]</scope>
    <source>
        <strain evidence="2 3">MS01</strain>
    </source>
</reference>
<keyword evidence="2" id="KW-0326">Glycosidase</keyword>
<keyword evidence="2" id="KW-0378">Hydrolase</keyword>
<dbReference type="SUPFAM" id="SSF52317">
    <property type="entry name" value="Class I glutamine amidotransferase-like"/>
    <property type="match status" value="1"/>
</dbReference>
<proteinExistence type="predicted"/>
<organism evidence="2 3">
    <name type="scientific">Leuconostoc aquikimchii</name>
    <dbReference type="NCBI Taxonomy" id="3236804"/>
    <lineage>
        <taxon>Bacteria</taxon>
        <taxon>Bacillati</taxon>
        <taxon>Bacillota</taxon>
        <taxon>Bacilli</taxon>
        <taxon>Lactobacillales</taxon>
        <taxon>Lactobacillaceae</taxon>
        <taxon>Leuconostoc</taxon>
    </lineage>
</organism>
<dbReference type="PANTHER" id="PTHR48094">
    <property type="entry name" value="PROTEIN/NUCLEIC ACID DEGLYCASE DJ-1-RELATED"/>
    <property type="match status" value="1"/>
</dbReference>
<protein>
    <submittedName>
        <fullName evidence="2">Type 1 glutamine amidotransferase family protein</fullName>
        <ecNumber evidence="2">3.2.-.-</ecNumber>
    </submittedName>
</protein>